<evidence type="ECO:0000313" key="5">
    <source>
        <dbReference type="Proteomes" id="UP000185003"/>
    </source>
</evidence>
<dbReference type="AlphaFoldDB" id="A0A1N6F1K8"/>
<dbReference type="PROSITE" id="PS50930">
    <property type="entry name" value="HTH_LYTTR"/>
    <property type="match status" value="1"/>
</dbReference>
<gene>
    <name evidence="4" type="ORF">SAMN04488055_1960</name>
</gene>
<dbReference type="InterPro" id="IPR011006">
    <property type="entry name" value="CheY-like_superfamily"/>
</dbReference>
<evidence type="ECO:0000313" key="4">
    <source>
        <dbReference type="EMBL" id="SIN89162.1"/>
    </source>
</evidence>
<dbReference type="PROSITE" id="PS50110">
    <property type="entry name" value="RESPONSE_REGULATORY"/>
    <property type="match status" value="1"/>
</dbReference>
<dbReference type="InterPro" id="IPR001789">
    <property type="entry name" value="Sig_transdc_resp-reg_receiver"/>
</dbReference>
<dbReference type="InterPro" id="IPR007492">
    <property type="entry name" value="LytTR_DNA-bd_dom"/>
</dbReference>
<dbReference type="Pfam" id="PF00072">
    <property type="entry name" value="Response_reg"/>
    <property type="match status" value="1"/>
</dbReference>
<dbReference type="PANTHER" id="PTHR37299:SF1">
    <property type="entry name" value="STAGE 0 SPORULATION PROTEIN A HOMOLOG"/>
    <property type="match status" value="1"/>
</dbReference>
<dbReference type="EMBL" id="FSRA01000001">
    <property type="protein sequence ID" value="SIN89162.1"/>
    <property type="molecule type" value="Genomic_DNA"/>
</dbReference>
<accession>A0A1N6F1K8</accession>
<evidence type="ECO:0000259" key="3">
    <source>
        <dbReference type="PROSITE" id="PS50930"/>
    </source>
</evidence>
<dbReference type="InterPro" id="IPR046947">
    <property type="entry name" value="LytR-like"/>
</dbReference>
<dbReference type="Gene3D" id="2.40.50.1020">
    <property type="entry name" value="LytTr DNA-binding domain"/>
    <property type="match status" value="1"/>
</dbReference>
<dbReference type="SUPFAM" id="SSF52172">
    <property type="entry name" value="CheY-like"/>
    <property type="match status" value="1"/>
</dbReference>
<dbReference type="OrthoDB" id="1646880at2"/>
<dbReference type="SMART" id="SM00448">
    <property type="entry name" value="REC"/>
    <property type="match status" value="1"/>
</dbReference>
<reference evidence="4 5" key="1">
    <citation type="submission" date="2016-11" db="EMBL/GenBank/DDBJ databases">
        <authorList>
            <person name="Jaros S."/>
            <person name="Januszkiewicz K."/>
            <person name="Wedrychowicz H."/>
        </authorList>
    </citation>
    <scope>NUCLEOTIDE SEQUENCE [LARGE SCALE GENOMIC DNA]</scope>
    <source>
        <strain evidence="4 5">DSM 24787</strain>
    </source>
</reference>
<dbReference type="GO" id="GO:0003677">
    <property type="term" value="F:DNA binding"/>
    <property type="evidence" value="ECO:0007669"/>
    <property type="project" value="InterPro"/>
</dbReference>
<proteinExistence type="predicted"/>
<feature type="domain" description="Response regulatory" evidence="2">
    <location>
        <begin position="3"/>
        <end position="116"/>
    </location>
</feature>
<keyword evidence="5" id="KW-1185">Reference proteome</keyword>
<dbReference type="PANTHER" id="PTHR37299">
    <property type="entry name" value="TRANSCRIPTIONAL REGULATOR-RELATED"/>
    <property type="match status" value="1"/>
</dbReference>
<evidence type="ECO:0000256" key="1">
    <source>
        <dbReference type="PROSITE-ProRule" id="PRU00169"/>
    </source>
</evidence>
<dbReference type="RefSeq" id="WP_074239061.1">
    <property type="nucleotide sequence ID" value="NZ_FSRA01000001.1"/>
</dbReference>
<name>A0A1N6F1K8_9BACT</name>
<dbReference type="Gene3D" id="3.40.50.2300">
    <property type="match status" value="1"/>
</dbReference>
<feature type="domain" description="HTH LytTR-type" evidence="3">
    <location>
        <begin position="147"/>
        <end position="248"/>
    </location>
</feature>
<feature type="modified residue" description="4-aspartylphosphate" evidence="1">
    <location>
        <position position="55"/>
    </location>
</feature>
<keyword evidence="1" id="KW-0597">Phosphoprotein</keyword>
<sequence length="249" mass="28878">MIRILIVDDEPSAGNILHLLIEKHISGQKEIKICLSPEAARDIIPVFKPSLLMLDIEMPHMNGFDLLNRIGNWDFDVIFTTAYDKYAIKAIRFSALDYLLKPIDIPDLQNAINRHIVRQNLQPREQGRLVDNLISNLQQKDAASFKLALSTMEGVFFYDPADILRCEGDDNYTHFYFINHKPLIVSRTLKDFEEILTDHGFMRVHKSYLVNMHYVEKLDKEGLLWLSDGSNAVVSRRRRRDVLDVLSRK</sequence>
<dbReference type="STRING" id="536979.SAMN04488055_1960"/>
<dbReference type="Proteomes" id="UP000185003">
    <property type="component" value="Unassembled WGS sequence"/>
</dbReference>
<dbReference type="Pfam" id="PF04397">
    <property type="entry name" value="LytTR"/>
    <property type="match status" value="1"/>
</dbReference>
<organism evidence="4 5">
    <name type="scientific">Chitinophaga niabensis</name>
    <dbReference type="NCBI Taxonomy" id="536979"/>
    <lineage>
        <taxon>Bacteria</taxon>
        <taxon>Pseudomonadati</taxon>
        <taxon>Bacteroidota</taxon>
        <taxon>Chitinophagia</taxon>
        <taxon>Chitinophagales</taxon>
        <taxon>Chitinophagaceae</taxon>
        <taxon>Chitinophaga</taxon>
    </lineage>
</organism>
<evidence type="ECO:0000259" key="2">
    <source>
        <dbReference type="PROSITE" id="PS50110"/>
    </source>
</evidence>
<dbReference type="GO" id="GO:0000156">
    <property type="term" value="F:phosphorelay response regulator activity"/>
    <property type="evidence" value="ECO:0007669"/>
    <property type="project" value="InterPro"/>
</dbReference>
<dbReference type="SMART" id="SM00850">
    <property type="entry name" value="LytTR"/>
    <property type="match status" value="1"/>
</dbReference>
<protein>
    <submittedName>
        <fullName evidence="4">Two component transcriptional regulator, LytTR family</fullName>
    </submittedName>
</protein>